<dbReference type="EMBL" id="CP039247">
    <property type="protein sequence ID" value="QCB29280.1"/>
    <property type="molecule type" value="Genomic_DNA"/>
</dbReference>
<sequence>MSSSHVLNELDRAILEFESSAPRQVGRKEEAIRARFDFSPVRYHQRLNQLLEEPAALAEFPVLVGRLRRVREQREGVRRAARENGNAGG</sequence>
<gene>
    <name evidence="1" type="ORF">CENDO_10130</name>
</gene>
<dbReference type="Proteomes" id="UP000296352">
    <property type="component" value="Chromosome"/>
</dbReference>
<evidence type="ECO:0000313" key="2">
    <source>
        <dbReference type="Proteomes" id="UP000296352"/>
    </source>
</evidence>
<name>A0A4P7QIB4_9CORY</name>
<evidence type="ECO:0000313" key="1">
    <source>
        <dbReference type="EMBL" id="QCB29280.1"/>
    </source>
</evidence>
<dbReference type="AlphaFoldDB" id="A0A4P7QIB4"/>
<organism evidence="1 2">
    <name type="scientific">Corynebacterium endometrii</name>
    <dbReference type="NCBI Taxonomy" id="2488819"/>
    <lineage>
        <taxon>Bacteria</taxon>
        <taxon>Bacillati</taxon>
        <taxon>Actinomycetota</taxon>
        <taxon>Actinomycetes</taxon>
        <taxon>Mycobacteriales</taxon>
        <taxon>Corynebacteriaceae</taxon>
        <taxon>Corynebacterium</taxon>
    </lineage>
</organism>
<dbReference type="InterPro" id="IPR021678">
    <property type="entry name" value="DUF3263"/>
</dbReference>
<proteinExistence type="predicted"/>
<keyword evidence="2" id="KW-1185">Reference proteome</keyword>
<reference evidence="1 2" key="1">
    <citation type="submission" date="2019-04" db="EMBL/GenBank/DDBJ databases">
        <title>Corynebacterium endometrii sp. nov., isolated from the uterus of a cow with endometritis.</title>
        <authorList>
            <person name="Ballas P."/>
            <person name="Ruckert C."/>
            <person name="Wagener K."/>
            <person name="Drillich M."/>
            <person name="Kaempfer P."/>
            <person name="Busse H.-J."/>
            <person name="Ehling-Schulz M."/>
        </authorList>
    </citation>
    <scope>NUCLEOTIDE SEQUENCE [LARGE SCALE GENOMIC DNA]</scope>
    <source>
        <strain evidence="1 2">LMM-1653</strain>
    </source>
</reference>
<dbReference type="KEGG" id="cee:CENDO_10130"/>
<accession>A0A4P7QIB4</accession>
<evidence type="ECO:0008006" key="3">
    <source>
        <dbReference type="Google" id="ProtNLM"/>
    </source>
</evidence>
<protein>
    <recommendedName>
        <fullName evidence="3">Fis family transcriptional regulator</fullName>
    </recommendedName>
</protein>
<dbReference type="Pfam" id="PF11662">
    <property type="entry name" value="DUF3263"/>
    <property type="match status" value="1"/>
</dbReference>
<dbReference type="RefSeq" id="WP_425456179.1">
    <property type="nucleotide sequence ID" value="NZ_CP039247.1"/>
</dbReference>